<proteinExistence type="predicted"/>
<dbReference type="AlphaFoldDB" id="A0A178M651"/>
<dbReference type="PANTHER" id="PTHR21621:SF0">
    <property type="entry name" value="BETA-CITRYLGLUTAMATE SYNTHASE B-RELATED"/>
    <property type="match status" value="1"/>
</dbReference>
<keyword evidence="1" id="KW-0547">Nucleotide-binding</keyword>
<dbReference type="PANTHER" id="PTHR21621">
    <property type="entry name" value="RIBOSOMAL PROTEIN S6 MODIFICATION PROTEIN"/>
    <property type="match status" value="1"/>
</dbReference>
<dbReference type="PROSITE" id="PS50975">
    <property type="entry name" value="ATP_GRASP"/>
    <property type="match status" value="1"/>
</dbReference>
<evidence type="ECO:0000313" key="4">
    <source>
        <dbReference type="EMBL" id="OAN44222.1"/>
    </source>
</evidence>
<name>A0A178M651_9CHLR</name>
<feature type="region of interest" description="Disordered" evidence="2">
    <location>
        <begin position="317"/>
        <end position="355"/>
    </location>
</feature>
<dbReference type="SUPFAM" id="SSF56059">
    <property type="entry name" value="Glutathione synthetase ATP-binding domain-like"/>
    <property type="match status" value="1"/>
</dbReference>
<evidence type="ECO:0000313" key="5">
    <source>
        <dbReference type="Proteomes" id="UP000078287"/>
    </source>
</evidence>
<keyword evidence="5" id="KW-1185">Reference proteome</keyword>
<dbReference type="GO" id="GO:0005737">
    <property type="term" value="C:cytoplasm"/>
    <property type="evidence" value="ECO:0007669"/>
    <property type="project" value="TreeGrafter"/>
</dbReference>
<evidence type="ECO:0000256" key="2">
    <source>
        <dbReference type="SAM" id="MobiDB-lite"/>
    </source>
</evidence>
<evidence type="ECO:0000256" key="1">
    <source>
        <dbReference type="PROSITE-ProRule" id="PRU00409"/>
    </source>
</evidence>
<reference evidence="4 5" key="1">
    <citation type="submission" date="2016-04" db="EMBL/GenBank/DDBJ databases">
        <title>Chloroflexus islandicus sp. nov., a thermophilic filamentous anoxygenic phototrophic bacterium from geyser Strokkur (Iceland).</title>
        <authorList>
            <person name="Gaisin V.A."/>
            <person name="Kalashnikov A.M."/>
            <person name="Sukhacheva M.V."/>
            <person name="Grouzdev D.S."/>
            <person name="Ivanov T.M."/>
            <person name="Kuznetsov B."/>
            <person name="Gorlenko V.M."/>
        </authorList>
    </citation>
    <scope>NUCLEOTIDE SEQUENCE [LARGE SCALE GENOMIC DNA]</scope>
    <source>
        <strain evidence="5">isl-2</strain>
    </source>
</reference>
<evidence type="ECO:0000259" key="3">
    <source>
        <dbReference type="PROSITE" id="PS50975"/>
    </source>
</evidence>
<keyword evidence="1" id="KW-0067">ATP-binding</keyword>
<comment type="caution">
    <text evidence="4">The sequence shown here is derived from an EMBL/GenBank/DDBJ whole genome shotgun (WGS) entry which is preliminary data.</text>
</comment>
<protein>
    <submittedName>
        <fullName evidence="4">Glutathione synthase</fullName>
    </submittedName>
</protein>
<dbReference type="InterPro" id="IPR011761">
    <property type="entry name" value="ATP-grasp"/>
</dbReference>
<accession>A0A178M651</accession>
<gene>
    <name evidence="4" type="ORF">A6A03_03225</name>
</gene>
<dbReference type="Gene3D" id="3.30.470.20">
    <property type="entry name" value="ATP-grasp fold, B domain"/>
    <property type="match status" value="1"/>
</dbReference>
<organism evidence="4 5">
    <name type="scientific">Chloroflexus islandicus</name>
    <dbReference type="NCBI Taxonomy" id="1707952"/>
    <lineage>
        <taxon>Bacteria</taxon>
        <taxon>Bacillati</taxon>
        <taxon>Chloroflexota</taxon>
        <taxon>Chloroflexia</taxon>
        <taxon>Chloroflexales</taxon>
        <taxon>Chloroflexineae</taxon>
        <taxon>Chloroflexaceae</taxon>
        <taxon>Chloroflexus</taxon>
    </lineage>
</organism>
<dbReference type="FunFam" id="3.30.470.20:FF:000138">
    <property type="entry name" value="Uncharacterized protein"/>
    <property type="match status" value="1"/>
</dbReference>
<dbReference type="EMBL" id="LWQS01000071">
    <property type="protein sequence ID" value="OAN44222.1"/>
    <property type="molecule type" value="Genomic_DNA"/>
</dbReference>
<feature type="domain" description="ATP-grasp" evidence="3">
    <location>
        <begin position="93"/>
        <end position="295"/>
    </location>
</feature>
<dbReference type="RefSeq" id="WP_066789797.1">
    <property type="nucleotide sequence ID" value="NZ_LWQS01000071.1"/>
</dbReference>
<dbReference type="Proteomes" id="UP000078287">
    <property type="component" value="Unassembled WGS sequence"/>
</dbReference>
<dbReference type="GO" id="GO:0009432">
    <property type="term" value="P:SOS response"/>
    <property type="evidence" value="ECO:0007669"/>
    <property type="project" value="TreeGrafter"/>
</dbReference>
<dbReference type="GO" id="GO:0046872">
    <property type="term" value="F:metal ion binding"/>
    <property type="evidence" value="ECO:0007669"/>
    <property type="project" value="InterPro"/>
</dbReference>
<dbReference type="GO" id="GO:0018169">
    <property type="term" value="F:ribosomal S6-glutamic acid ligase activity"/>
    <property type="evidence" value="ECO:0007669"/>
    <property type="project" value="TreeGrafter"/>
</dbReference>
<feature type="compositionally biased region" description="Basic residues" evidence="2">
    <location>
        <begin position="341"/>
        <end position="355"/>
    </location>
</feature>
<feature type="compositionally biased region" description="Low complexity" evidence="2">
    <location>
        <begin position="317"/>
        <end position="340"/>
    </location>
</feature>
<dbReference type="GO" id="GO:0005524">
    <property type="term" value="F:ATP binding"/>
    <property type="evidence" value="ECO:0007669"/>
    <property type="project" value="UniProtKB-UniRule"/>
</dbReference>
<sequence>MSVKKIGILVGREWSWPPAFIEEVNRRNVGVRAEFIKLGGTRMAELCDYDVIVDRISHEIPYYRTFLKTAALSGTRIVNNPFWWSADDKFFGASLATALGIPHPRTVALPSHSYIEGVVEESLRNLQYPIPWKDHVDYVGGFPVILKPAWGGGFKKVYKVHSYEELWRAYNETGIECMMLQEYIAWEKYVRCIVIGRRHIMTIKFDANAPWPHRYFRDDNYLTPDEGRQVVEGALKLNQALGYDMNTVEFAIRDGVAYAIDFTNPAPDFDVNSLTPYYFDWVVRTMADFTIELALQGRAKPEEFAWHRLLNGPMAPAAAPVAAPEAVPNSDPPATEAPAAPKRRTTRKKKATEEA</sequence>
<dbReference type="STRING" id="1707952.A6A03_03225"/>
<dbReference type="OrthoDB" id="24041at2"/>